<evidence type="ECO:0000256" key="4">
    <source>
        <dbReference type="ARBA" id="ARBA00022519"/>
    </source>
</evidence>
<feature type="transmembrane region" description="Helical" evidence="10">
    <location>
        <begin position="125"/>
        <end position="143"/>
    </location>
</feature>
<dbReference type="InterPro" id="IPR003570">
    <property type="entry name" value="Cyt_c_biogenesis_NrfE"/>
</dbReference>
<comment type="subcellular location">
    <subcellularLocation>
        <location evidence="1">Cell inner membrane</location>
        <topology evidence="1">Multi-pass membrane protein</topology>
    </subcellularLocation>
</comment>
<keyword evidence="14" id="KW-1185">Reference proteome</keyword>
<feature type="transmembrane region" description="Helical" evidence="10">
    <location>
        <begin position="352"/>
        <end position="373"/>
    </location>
</feature>
<feature type="transmembrane region" description="Helical" evidence="10">
    <location>
        <begin position="177"/>
        <end position="197"/>
    </location>
</feature>
<keyword evidence="7 10" id="KW-1133">Transmembrane helix</keyword>
<dbReference type="EMBL" id="JAQAHH010000006">
    <property type="protein sequence ID" value="MDP9500588.1"/>
    <property type="molecule type" value="Genomic_DNA"/>
</dbReference>
<keyword evidence="6" id="KW-0201">Cytochrome c-type biogenesis</keyword>
<feature type="transmembrane region" description="Helical" evidence="10">
    <location>
        <begin position="449"/>
        <end position="470"/>
    </location>
</feature>
<dbReference type="PANTHER" id="PTHR43653">
    <property type="entry name" value="CYTOCHROME C ASSEMBLY PROTEIN-RELATED"/>
    <property type="match status" value="1"/>
</dbReference>
<keyword evidence="3" id="KW-1003">Cell membrane</keyword>
<comment type="similarity">
    <text evidence="2">Belongs to the CcmF/CycK/Ccl1/NrfE/CcsA family.</text>
</comment>
<feature type="domain" description="Cytochrome c assembly protein" evidence="11">
    <location>
        <begin position="89"/>
        <end position="295"/>
    </location>
</feature>
<evidence type="ECO:0000313" key="13">
    <source>
        <dbReference type="EMBL" id="MDP9500588.1"/>
    </source>
</evidence>
<feature type="transmembrane region" description="Helical" evidence="10">
    <location>
        <begin position="609"/>
        <end position="628"/>
    </location>
</feature>
<keyword evidence="13" id="KW-0456">Lyase</keyword>
<dbReference type="InterPro" id="IPR032523">
    <property type="entry name" value="CcmF_C"/>
</dbReference>
<dbReference type="PRINTS" id="PR01413">
    <property type="entry name" value="NRFEBIOGNSIS"/>
</dbReference>
<evidence type="ECO:0000256" key="3">
    <source>
        <dbReference type="ARBA" id="ARBA00022475"/>
    </source>
</evidence>
<feature type="transmembrane region" description="Helical" evidence="10">
    <location>
        <begin position="42"/>
        <end position="62"/>
    </location>
</feature>
<keyword evidence="4" id="KW-0997">Cell inner membrane</keyword>
<dbReference type="GO" id="GO:0016829">
    <property type="term" value="F:lyase activity"/>
    <property type="evidence" value="ECO:0007669"/>
    <property type="project" value="UniProtKB-KW"/>
</dbReference>
<feature type="transmembrane region" description="Helical" evidence="10">
    <location>
        <begin position="425"/>
        <end position="443"/>
    </location>
</feature>
<evidence type="ECO:0000313" key="14">
    <source>
        <dbReference type="Proteomes" id="UP001224083"/>
    </source>
</evidence>
<feature type="transmembrane region" description="Helical" evidence="10">
    <location>
        <begin position="482"/>
        <end position="504"/>
    </location>
</feature>
<evidence type="ECO:0000256" key="2">
    <source>
        <dbReference type="ARBA" id="ARBA00009186"/>
    </source>
</evidence>
<keyword evidence="8 10" id="KW-0472">Membrane</keyword>
<feature type="transmembrane region" description="Helical" evidence="10">
    <location>
        <begin position="6"/>
        <end position="30"/>
    </location>
</feature>
<evidence type="ECO:0000259" key="11">
    <source>
        <dbReference type="Pfam" id="PF01578"/>
    </source>
</evidence>
<sequence length="649" mass="73426">MIPELGFFALLIATFCALLLALVPQLGIVLRKPYMVGTAWNLSYLFGIFTSIALCCLAYAFAVDDFSVQYVAQHSNSQLPIFFKVSATWGGHEGSMLFWLFALAIWLMLFAFSSRHKDPIISARALSVLGLICLGFCLFILLLSNPFERSFPQAFEGRDLNPMLQDVGLIFHPPLLYLGYVGFAVNFAITISVLVSGHLDAALARMMRPWVLVSWLFLTLGIVLGSWWAYYELGWGGWWFWDPVENASLMPWLLGLALLHSLAITEQRGIFSYWTILFSLLAFSFSLLGTFIVRSGVLTSVHAFAVDADRGIALLLLFFLLTVGALTLFALNVNLPQRVVRFRLVSKENAFLLLNILLTVATFSVFLGTFYPLVFTALQWGSISVGAPYFNMIFMPLLLMTMLAMIVVLSLHWKRMNTVRFVQRLLLLCPALVIAYGLIDYYVDHQEARYFNLIAYTLLSVAIWLLLATLWSPWRKMTLKQLAMVIAHLGVAVTAIGAIMSSYYSSEMGVRLAPQQSQQLGDYQFHYRGFQNVLGPNYTSEKAHFVVTKQGQPYAEIYPERRYYDVRTMNMSEVGIDWGWFGDLYIVMGDKLGQGEFTFRLQYKPFVRWLWLGGLLMALGALLAVFALRRKPDSTTPEIGNVMSHHTRD</sequence>
<dbReference type="NCBIfam" id="TIGR03145">
    <property type="entry name" value="cyt_nit_nrfE"/>
    <property type="match status" value="1"/>
</dbReference>
<feature type="domain" description="Cytochrome c-type biogenesis protein CcmF C-terminal" evidence="12">
    <location>
        <begin position="315"/>
        <end position="625"/>
    </location>
</feature>
<accession>A0ABT9KEV4</accession>
<evidence type="ECO:0000259" key="12">
    <source>
        <dbReference type="Pfam" id="PF16327"/>
    </source>
</evidence>
<feature type="transmembrane region" description="Helical" evidence="10">
    <location>
        <begin position="272"/>
        <end position="292"/>
    </location>
</feature>
<dbReference type="PANTHER" id="PTHR43653:SF1">
    <property type="entry name" value="CYTOCHROME C-TYPE BIOGENESIS PROTEIN CCMF"/>
    <property type="match status" value="1"/>
</dbReference>
<feature type="transmembrane region" description="Helical" evidence="10">
    <location>
        <begin position="96"/>
        <end position="113"/>
    </location>
</feature>
<evidence type="ECO:0000256" key="7">
    <source>
        <dbReference type="ARBA" id="ARBA00022989"/>
    </source>
</evidence>
<dbReference type="InterPro" id="IPR017563">
    <property type="entry name" value="CytC_NO3Rdtase_biogenesis_NrfE"/>
</dbReference>
<dbReference type="PRINTS" id="PR01410">
    <property type="entry name" value="CCBIOGENESIS"/>
</dbReference>
<comment type="function">
    <text evidence="9">Required for the biogenesis of c-type cytochromes. Possible subunit of a heme lyase.</text>
</comment>
<evidence type="ECO:0000256" key="1">
    <source>
        <dbReference type="ARBA" id="ARBA00004429"/>
    </source>
</evidence>
<comment type="caution">
    <text evidence="13">The sequence shown here is derived from an EMBL/GenBank/DDBJ whole genome shotgun (WGS) entry which is preliminary data.</text>
</comment>
<feature type="transmembrane region" description="Helical" evidence="10">
    <location>
        <begin position="393"/>
        <end position="413"/>
    </location>
</feature>
<dbReference type="NCBIfam" id="TIGR00353">
    <property type="entry name" value="nrfE"/>
    <property type="match status" value="1"/>
</dbReference>
<evidence type="ECO:0000256" key="9">
    <source>
        <dbReference type="ARBA" id="ARBA00037230"/>
    </source>
</evidence>
<dbReference type="Pfam" id="PF01578">
    <property type="entry name" value="Cytochrom_C_asm"/>
    <property type="match status" value="1"/>
</dbReference>
<evidence type="ECO:0000256" key="10">
    <source>
        <dbReference type="SAM" id="Phobius"/>
    </source>
</evidence>
<proteinExistence type="inferred from homology"/>
<name>A0ABT9KEV4_9PAST</name>
<gene>
    <name evidence="13" type="primary">nrfE</name>
    <name evidence="13" type="ORF">O7M46_06415</name>
</gene>
<feature type="transmembrane region" description="Helical" evidence="10">
    <location>
        <begin position="312"/>
        <end position="331"/>
    </location>
</feature>
<dbReference type="Proteomes" id="UP001224083">
    <property type="component" value="Unassembled WGS sequence"/>
</dbReference>
<dbReference type="NCBIfam" id="NF007691">
    <property type="entry name" value="PRK10369.1"/>
    <property type="match status" value="1"/>
</dbReference>
<organism evidence="13 14">
    <name type="scientific">Bisgaard Taxon 45</name>
    <dbReference type="NCBI Taxonomy" id="304289"/>
    <lineage>
        <taxon>Bacteria</taxon>
        <taxon>Pseudomonadati</taxon>
        <taxon>Pseudomonadota</taxon>
        <taxon>Gammaproteobacteria</taxon>
        <taxon>Pasteurellales</taxon>
        <taxon>Pasteurellaceae</taxon>
    </lineage>
</organism>
<keyword evidence="5 10" id="KW-0812">Transmembrane</keyword>
<evidence type="ECO:0000256" key="8">
    <source>
        <dbReference type="ARBA" id="ARBA00023136"/>
    </source>
</evidence>
<dbReference type="InterPro" id="IPR002541">
    <property type="entry name" value="Cyt_c_assembly"/>
</dbReference>
<feature type="transmembrane region" description="Helical" evidence="10">
    <location>
        <begin position="249"/>
        <end position="265"/>
    </location>
</feature>
<evidence type="ECO:0000256" key="5">
    <source>
        <dbReference type="ARBA" id="ARBA00022692"/>
    </source>
</evidence>
<evidence type="ECO:0000256" key="6">
    <source>
        <dbReference type="ARBA" id="ARBA00022748"/>
    </source>
</evidence>
<dbReference type="InterPro" id="IPR003568">
    <property type="entry name" value="Cyt_c_biogenesis_CcmF"/>
</dbReference>
<dbReference type="Pfam" id="PF16327">
    <property type="entry name" value="CcmF_C"/>
    <property type="match status" value="1"/>
</dbReference>
<dbReference type="InterPro" id="IPR003567">
    <property type="entry name" value="Cyt_c_biogenesis"/>
</dbReference>
<feature type="transmembrane region" description="Helical" evidence="10">
    <location>
        <begin position="209"/>
        <end position="229"/>
    </location>
</feature>
<reference evidence="13 14" key="1">
    <citation type="submission" date="2022-12" db="EMBL/GenBank/DDBJ databases">
        <title>Genome sequence of Pasteurellaceae Bisgaard Taxon 45.</title>
        <authorList>
            <person name="Foggin C."/>
            <person name="Rosen L.E."/>
            <person name="Henton M."/>
            <person name="Buys A."/>
            <person name="Floyd T."/>
            <person name="Turner A.D."/>
            <person name="Tarbin J."/>
            <person name="Lloyd A.S."/>
            <person name="Chaitezvi C."/>
            <person name="Ellis R.J."/>
            <person name="Roberts H.C."/>
            <person name="Dastjerdi A."/>
            <person name="Nunez A."/>
            <person name="Van Vliet A.H."/>
            <person name="Steinbach F."/>
        </authorList>
    </citation>
    <scope>NUCLEOTIDE SEQUENCE [LARGE SCALE GENOMIC DNA]</scope>
    <source>
        <strain evidence="13 14">VF20HR</strain>
    </source>
</reference>
<protein>
    <submittedName>
        <fullName evidence="13">Heme lyase NrfEFG subunit NrfE</fullName>
    </submittedName>
</protein>